<dbReference type="Pfam" id="PF01541">
    <property type="entry name" value="GIY-YIG"/>
    <property type="match status" value="1"/>
</dbReference>
<evidence type="ECO:0000256" key="4">
    <source>
        <dbReference type="SAM" id="MobiDB-lite"/>
    </source>
</evidence>
<dbReference type="CDD" id="cd10437">
    <property type="entry name" value="GIY-YIG_HE_I-TevI_like"/>
    <property type="match status" value="1"/>
</dbReference>
<dbReference type="SMART" id="SM00465">
    <property type="entry name" value="GIYc"/>
    <property type="match status" value="1"/>
</dbReference>
<organism evidence="6 7">
    <name type="scientific">Acinetobacter phage 133</name>
    <dbReference type="NCBI Taxonomy" id="2919552"/>
    <lineage>
        <taxon>Viruses</taxon>
        <taxon>Duplodnaviria</taxon>
        <taxon>Heunggongvirae</taxon>
        <taxon>Uroviricota</taxon>
        <taxon>Caudoviricetes</taxon>
        <taxon>Pantevenvirales</taxon>
        <taxon>Straboviridae</taxon>
        <taxon>Tevenvirinae</taxon>
        <taxon>Centumtrigintavirus</taxon>
        <taxon>Centumtrigintavirus cv133</taxon>
        <taxon>Acinetobacter virus 133</taxon>
    </lineage>
</organism>
<dbReference type="InterPro" id="IPR000305">
    <property type="entry name" value="GIY-YIG_endonuc"/>
</dbReference>
<dbReference type="InterPro" id="IPR035901">
    <property type="entry name" value="GIY-YIG_endonuc_sf"/>
</dbReference>
<dbReference type="SUPFAM" id="SSF64496">
    <property type="entry name" value="DNA-binding domain of intron-encoded endonucleases"/>
    <property type="match status" value="2"/>
</dbReference>
<dbReference type="Proteomes" id="UP000000330">
    <property type="component" value="Segment"/>
</dbReference>
<dbReference type="SMART" id="SM00496">
    <property type="entry name" value="IENR2"/>
    <property type="match status" value="3"/>
</dbReference>
<dbReference type="GO" id="GO:0004519">
    <property type="term" value="F:endonuclease activity"/>
    <property type="evidence" value="ECO:0007669"/>
    <property type="project" value="UniProtKB-KW"/>
</dbReference>
<dbReference type="InterPro" id="IPR006350">
    <property type="entry name" value="Intron_endoG1"/>
</dbReference>
<dbReference type="GO" id="GO:0003677">
    <property type="term" value="F:DNA binding"/>
    <property type="evidence" value="ECO:0007669"/>
    <property type="project" value="InterPro"/>
</dbReference>
<keyword evidence="6" id="KW-0378">Hydrolase</keyword>
<dbReference type="InterPro" id="IPR003611">
    <property type="entry name" value="NUMOD3"/>
</dbReference>
<evidence type="ECO:0000259" key="5">
    <source>
        <dbReference type="PROSITE" id="PS50164"/>
    </source>
</evidence>
<keyword evidence="3" id="KW-0460">Magnesium</keyword>
<evidence type="ECO:0000313" key="7">
    <source>
        <dbReference type="Proteomes" id="UP000000330"/>
    </source>
</evidence>
<dbReference type="Pfam" id="PF07460">
    <property type="entry name" value="NUMOD3"/>
    <property type="match status" value="2"/>
</dbReference>
<dbReference type="EMBL" id="HM114315">
    <property type="protein sequence ID" value="ADJ19551.1"/>
    <property type="molecule type" value="Genomic_DNA"/>
</dbReference>
<reference evidence="6 7" key="1">
    <citation type="journal article" date="2010" name="Virol. J.">
        <title>Genomes of the T4-related bacteriophages as windows on microbial genome evolution.</title>
        <authorList>
            <person name="Petrov V.M."/>
            <person name="Ratnayaka S."/>
            <person name="Nolan J.M."/>
            <person name="Miller E.S."/>
            <person name="Karam J.D."/>
        </authorList>
    </citation>
    <scope>NUCLEOTIDE SEQUENCE [LARGE SCALE GENOMIC DNA]</scope>
    <source>
        <strain evidence="6">Acj133</strain>
    </source>
</reference>
<dbReference type="SUPFAM" id="SSF82771">
    <property type="entry name" value="GIY-YIG endonuclease"/>
    <property type="match status" value="1"/>
</dbReference>
<evidence type="ECO:0000256" key="2">
    <source>
        <dbReference type="ARBA" id="ARBA00010045"/>
    </source>
</evidence>
<feature type="domain" description="GIY-YIG" evidence="5">
    <location>
        <begin position="1"/>
        <end position="92"/>
    </location>
</feature>
<evidence type="ECO:0000313" key="6">
    <source>
        <dbReference type="EMBL" id="ADJ19551.1"/>
    </source>
</evidence>
<name>D9I6H0_9CAUD</name>
<evidence type="ECO:0000256" key="1">
    <source>
        <dbReference type="ARBA" id="ARBA00001946"/>
    </source>
</evidence>
<comment type="similarity">
    <text evidence="2">To endonucleases of group I introns of fungi and phage.</text>
</comment>
<feature type="region of interest" description="Disordered" evidence="4">
    <location>
        <begin position="133"/>
        <end position="170"/>
    </location>
</feature>
<keyword evidence="7" id="KW-1185">Reference proteome</keyword>
<sequence length="267" mass="30892">MSAGIYKIHNKCTNKCYVGSTKNFESRWKQHLSNLQNQKHSSIKLQRSYNKHGIDAFEFEVIEELPYERTIIIQREDYWISQLNSKQNGYNIADASFGDQLTHHPNRLDIISRIKATSIRNMQSMTTEQRKLKFGRHGPDNGMYGRKHTDSTKERISQANTGNEYSKGKLRSDQTKQILSDIAKTRIGDKNPFYGKNHSNETKRKIGNANLGNNPVNRLQYSISGKIYNGLDSAERGTGIKRSTIRHRCLSQNKKYDEYFIIRPCQL</sequence>
<protein>
    <submittedName>
        <fullName evidence="6">Putative I-TevI-like homing endonuclease GIY-YIG family</fullName>
    </submittedName>
</protein>
<evidence type="ECO:0000256" key="3">
    <source>
        <dbReference type="ARBA" id="ARBA00022842"/>
    </source>
</evidence>
<dbReference type="RefSeq" id="YP_004300817.1">
    <property type="nucleotide sequence ID" value="NC_015250.1"/>
</dbReference>
<keyword evidence="6" id="KW-0255">Endonuclease</keyword>
<dbReference type="Gene3D" id="3.40.1440.10">
    <property type="entry name" value="GIY-YIG endonuclease"/>
    <property type="match status" value="1"/>
</dbReference>
<dbReference type="NCBIfam" id="TIGR01453">
    <property type="entry name" value="grpIintron_endo"/>
    <property type="match status" value="1"/>
</dbReference>
<gene>
    <name evidence="6" type="ORF">Acj133p236</name>
</gene>
<comment type="cofactor">
    <cofactor evidence="1">
        <name>Mg(2+)</name>
        <dbReference type="ChEBI" id="CHEBI:18420"/>
    </cofactor>
</comment>
<dbReference type="KEGG" id="vg:10323223"/>
<proteinExistence type="predicted"/>
<dbReference type="PROSITE" id="PS50164">
    <property type="entry name" value="GIY_YIG"/>
    <property type="match status" value="1"/>
</dbReference>
<feature type="compositionally biased region" description="Basic and acidic residues" evidence="4">
    <location>
        <begin position="147"/>
        <end position="156"/>
    </location>
</feature>
<dbReference type="GeneID" id="10323223"/>
<accession>D9I6H0</accession>
<keyword evidence="6" id="KW-0540">Nuclease</keyword>